<dbReference type="Proteomes" id="UP001159427">
    <property type="component" value="Unassembled WGS sequence"/>
</dbReference>
<evidence type="ECO:0000256" key="1">
    <source>
        <dbReference type="SAM" id="MobiDB-lite"/>
    </source>
</evidence>
<protein>
    <recommendedName>
        <fullName evidence="4">Tyr recombinase domain-containing protein</fullName>
    </recommendedName>
</protein>
<keyword evidence="3" id="KW-1185">Reference proteome</keyword>
<name>A0ABN8MCC2_9CNID</name>
<feature type="region of interest" description="Disordered" evidence="1">
    <location>
        <begin position="1"/>
        <end position="33"/>
    </location>
</feature>
<sequence length="99" mass="11077">MEESVDLHEEAGKENEQTVANLSPAEEATSKDEVEIEKFLQGQKSKNTQYKTKSDLNAWKKFCDVGRLLEADVQPNLVAQLSGHKNLKSLDSYHSASLK</sequence>
<dbReference type="EMBL" id="CALNXI010000445">
    <property type="protein sequence ID" value="CAH3027288.1"/>
    <property type="molecule type" value="Genomic_DNA"/>
</dbReference>
<proteinExistence type="predicted"/>
<reference evidence="2 3" key="1">
    <citation type="submission" date="2022-05" db="EMBL/GenBank/DDBJ databases">
        <authorList>
            <consortium name="Genoscope - CEA"/>
            <person name="William W."/>
        </authorList>
    </citation>
    <scope>NUCLEOTIDE SEQUENCE [LARGE SCALE GENOMIC DNA]</scope>
</reference>
<accession>A0ABN8MCC2</accession>
<evidence type="ECO:0000313" key="3">
    <source>
        <dbReference type="Proteomes" id="UP001159427"/>
    </source>
</evidence>
<evidence type="ECO:0000313" key="2">
    <source>
        <dbReference type="EMBL" id="CAH3027288.1"/>
    </source>
</evidence>
<feature type="compositionally biased region" description="Basic and acidic residues" evidence="1">
    <location>
        <begin position="1"/>
        <end position="16"/>
    </location>
</feature>
<comment type="caution">
    <text evidence="2">The sequence shown here is derived from an EMBL/GenBank/DDBJ whole genome shotgun (WGS) entry which is preliminary data.</text>
</comment>
<gene>
    <name evidence="2" type="ORF">PEVE_00031218</name>
</gene>
<organism evidence="2 3">
    <name type="scientific">Porites evermanni</name>
    <dbReference type="NCBI Taxonomy" id="104178"/>
    <lineage>
        <taxon>Eukaryota</taxon>
        <taxon>Metazoa</taxon>
        <taxon>Cnidaria</taxon>
        <taxon>Anthozoa</taxon>
        <taxon>Hexacorallia</taxon>
        <taxon>Scleractinia</taxon>
        <taxon>Fungiina</taxon>
        <taxon>Poritidae</taxon>
        <taxon>Porites</taxon>
    </lineage>
</organism>
<evidence type="ECO:0008006" key="4">
    <source>
        <dbReference type="Google" id="ProtNLM"/>
    </source>
</evidence>